<dbReference type="SMART" id="SM00822">
    <property type="entry name" value="PKS_KR"/>
    <property type="match status" value="1"/>
</dbReference>
<evidence type="ECO:0000256" key="1">
    <source>
        <dbReference type="ARBA" id="ARBA00006484"/>
    </source>
</evidence>
<evidence type="ECO:0000313" key="3">
    <source>
        <dbReference type="EMBL" id="MBD8045089.1"/>
    </source>
</evidence>
<dbReference type="InterPro" id="IPR036291">
    <property type="entry name" value="NAD(P)-bd_dom_sf"/>
</dbReference>
<protein>
    <submittedName>
        <fullName evidence="3">SDR family oxidoreductase</fullName>
    </submittedName>
</protein>
<dbReference type="SUPFAM" id="SSF51735">
    <property type="entry name" value="NAD(P)-binding Rossmann-fold domains"/>
    <property type="match status" value="1"/>
</dbReference>
<keyword evidence="4" id="KW-1185">Reference proteome</keyword>
<dbReference type="Proteomes" id="UP000652763">
    <property type="component" value="Unassembled WGS sequence"/>
</dbReference>
<sequence>MAENMFDISGRIALVTGSSRGIGNAIARGLARAGAVVVLNGLDADRLEAARAALASEFGEDRIFARQFDVTDAQAAADGVAWVEREVGPLSILVNNAGVQHRVPMLDLDVADWERVMRTNLTSAFLVGREAARHMIPRGAGKIINIASVQTDLARPTIAPYTASKGGIRNLTRAMTAEWAGEGLQINAIAPGYIHTEMTQNLVDDEAFNSWILGRTPAKRWGTVEDIVGPAIWLASDASNFINGQVVFIDGGMTTVV</sequence>
<organism evidence="3 4">
    <name type="scientific">Arthrobacter pullicola</name>
    <dbReference type="NCBI Taxonomy" id="2762224"/>
    <lineage>
        <taxon>Bacteria</taxon>
        <taxon>Bacillati</taxon>
        <taxon>Actinomycetota</taxon>
        <taxon>Actinomycetes</taxon>
        <taxon>Micrococcales</taxon>
        <taxon>Micrococcaceae</taxon>
        <taxon>Arthrobacter</taxon>
    </lineage>
</organism>
<dbReference type="RefSeq" id="WP_191748702.1">
    <property type="nucleotide sequence ID" value="NZ_JACSQC010000008.1"/>
</dbReference>
<dbReference type="PANTHER" id="PTHR42760">
    <property type="entry name" value="SHORT-CHAIN DEHYDROGENASES/REDUCTASES FAMILY MEMBER"/>
    <property type="match status" value="1"/>
</dbReference>
<dbReference type="Gene3D" id="3.40.50.720">
    <property type="entry name" value="NAD(P)-binding Rossmann-like Domain"/>
    <property type="match status" value="1"/>
</dbReference>
<comment type="similarity">
    <text evidence="1">Belongs to the short-chain dehydrogenases/reductases (SDR) family.</text>
</comment>
<comment type="caution">
    <text evidence="3">The sequence shown here is derived from an EMBL/GenBank/DDBJ whole genome shotgun (WGS) entry which is preliminary data.</text>
</comment>
<evidence type="ECO:0000313" key="4">
    <source>
        <dbReference type="Proteomes" id="UP000652763"/>
    </source>
</evidence>
<gene>
    <name evidence="3" type="ORF">H9638_14850</name>
</gene>
<accession>A0ABR8YLH3</accession>
<dbReference type="PRINTS" id="PR00080">
    <property type="entry name" value="SDRFAMILY"/>
</dbReference>
<dbReference type="EMBL" id="JACSQC010000008">
    <property type="protein sequence ID" value="MBD8045089.1"/>
    <property type="molecule type" value="Genomic_DNA"/>
</dbReference>
<proteinExistence type="inferred from homology"/>
<dbReference type="InterPro" id="IPR002347">
    <property type="entry name" value="SDR_fam"/>
</dbReference>
<name>A0ABR8YLH3_9MICC</name>
<reference evidence="3 4" key="1">
    <citation type="submission" date="2020-08" db="EMBL/GenBank/DDBJ databases">
        <title>A Genomic Blueprint of the Chicken Gut Microbiome.</title>
        <authorList>
            <person name="Gilroy R."/>
            <person name="Ravi A."/>
            <person name="Getino M."/>
            <person name="Pursley I."/>
            <person name="Horton D.L."/>
            <person name="Alikhan N.-F."/>
            <person name="Baker D."/>
            <person name="Gharbi K."/>
            <person name="Hall N."/>
            <person name="Watson M."/>
            <person name="Adriaenssens E.M."/>
            <person name="Foster-Nyarko E."/>
            <person name="Jarju S."/>
            <person name="Secka A."/>
            <person name="Antonio M."/>
            <person name="Oren A."/>
            <person name="Chaudhuri R."/>
            <person name="La Ragione R.M."/>
            <person name="Hildebrand F."/>
            <person name="Pallen M.J."/>
        </authorList>
    </citation>
    <scope>NUCLEOTIDE SEQUENCE [LARGE SCALE GENOMIC DNA]</scope>
    <source>
        <strain evidence="3 4">Sa2BUA2</strain>
    </source>
</reference>
<evidence type="ECO:0000259" key="2">
    <source>
        <dbReference type="SMART" id="SM00822"/>
    </source>
</evidence>
<dbReference type="InterPro" id="IPR057326">
    <property type="entry name" value="KR_dom"/>
</dbReference>
<dbReference type="PRINTS" id="PR00081">
    <property type="entry name" value="GDHRDH"/>
</dbReference>
<feature type="domain" description="Ketoreductase" evidence="2">
    <location>
        <begin position="11"/>
        <end position="192"/>
    </location>
</feature>
<dbReference type="Pfam" id="PF13561">
    <property type="entry name" value="adh_short_C2"/>
    <property type="match status" value="1"/>
</dbReference>